<organism evidence="1 2">
    <name type="scientific">Zarea fungicola</name>
    <dbReference type="NCBI Taxonomy" id="93591"/>
    <lineage>
        <taxon>Eukaryota</taxon>
        <taxon>Fungi</taxon>
        <taxon>Dikarya</taxon>
        <taxon>Ascomycota</taxon>
        <taxon>Pezizomycotina</taxon>
        <taxon>Sordariomycetes</taxon>
        <taxon>Hypocreomycetidae</taxon>
        <taxon>Hypocreales</taxon>
        <taxon>Cordycipitaceae</taxon>
        <taxon>Zarea</taxon>
    </lineage>
</organism>
<name>A0ACC1NBN3_9HYPO</name>
<dbReference type="Proteomes" id="UP001143910">
    <property type="component" value="Unassembled WGS sequence"/>
</dbReference>
<proteinExistence type="predicted"/>
<comment type="caution">
    <text evidence="1">The sequence shown here is derived from an EMBL/GenBank/DDBJ whole genome shotgun (WGS) entry which is preliminary data.</text>
</comment>
<sequence length="391" mass="44171">MPTEFPSVKSLREAVCNTHYWAALYISPRSSEILARAIAGSNSSDYDPSNIIAYIWNEARYPTVVDGSIANNMQMLSERARNAYIALHGTVAFATIPPNNSAAITAFTNPWILSSTNIKPTIQGTRAVYNTIVSPFRIIMVRDMISGIFTMIGSLLATTAIWVFRATWDMSGKQFALTWLTLWLFSHVTFLTLDVFTVWIPHQFVSMALVTWVVFNVTSIILPFELSSPFYRWAYAVPAHGAYEVLTDVWSDGCSPHLYYALPVLFAYEMTGLFWTSLGIYKRCHFAVLTEETSKEAMRMRVEMALKLEREHDASLGRKGKSTTRKDSSGRDLEPEMAVQNVEQVQSAQEQELIEREIEHLGDEIERLQTRASRMTDFGPSFPLVGADRDN</sequence>
<reference evidence="1" key="1">
    <citation type="submission" date="2022-08" db="EMBL/GenBank/DDBJ databases">
        <title>Genome Sequence of Lecanicillium fungicola.</title>
        <authorList>
            <person name="Buettner E."/>
        </authorList>
    </citation>
    <scope>NUCLEOTIDE SEQUENCE</scope>
    <source>
        <strain evidence="1">Babe33</strain>
    </source>
</reference>
<keyword evidence="2" id="KW-1185">Reference proteome</keyword>
<evidence type="ECO:0000313" key="1">
    <source>
        <dbReference type="EMBL" id="KAJ2975896.1"/>
    </source>
</evidence>
<dbReference type="EMBL" id="JANJQO010000648">
    <property type="protein sequence ID" value="KAJ2975896.1"/>
    <property type="molecule type" value="Genomic_DNA"/>
</dbReference>
<evidence type="ECO:0000313" key="2">
    <source>
        <dbReference type="Proteomes" id="UP001143910"/>
    </source>
</evidence>
<gene>
    <name evidence="1" type="ORF">NQ176_g5256</name>
</gene>
<accession>A0ACC1NBN3</accession>
<protein>
    <submittedName>
        <fullName evidence="1">Uncharacterized protein</fullName>
    </submittedName>
</protein>